<evidence type="ECO:0000256" key="3">
    <source>
        <dbReference type="SAM" id="MobiDB-lite"/>
    </source>
</evidence>
<proteinExistence type="predicted"/>
<evidence type="ECO:0000256" key="2">
    <source>
        <dbReference type="ARBA" id="ARBA00023242"/>
    </source>
</evidence>
<dbReference type="GO" id="GO:0006281">
    <property type="term" value="P:DNA repair"/>
    <property type="evidence" value="ECO:0007669"/>
    <property type="project" value="TreeGrafter"/>
</dbReference>
<dbReference type="OrthoDB" id="200660at2759"/>
<name>A0A8T1X5C3_9STRA</name>
<gene>
    <name evidence="4" type="ORF">PHYBOEH_002081</name>
</gene>
<feature type="region of interest" description="Disordered" evidence="3">
    <location>
        <begin position="792"/>
        <end position="927"/>
    </location>
</feature>
<keyword evidence="5" id="KW-1185">Reference proteome</keyword>
<dbReference type="GO" id="GO:0007064">
    <property type="term" value="P:mitotic sister chromatid cohesion"/>
    <property type="evidence" value="ECO:0007669"/>
    <property type="project" value="InterPro"/>
</dbReference>
<feature type="region of interest" description="Disordered" evidence="3">
    <location>
        <begin position="1"/>
        <end position="37"/>
    </location>
</feature>
<dbReference type="Pfam" id="PF20168">
    <property type="entry name" value="PDS5"/>
    <property type="match status" value="2"/>
</dbReference>
<evidence type="ECO:0000256" key="1">
    <source>
        <dbReference type="ARBA" id="ARBA00004123"/>
    </source>
</evidence>
<evidence type="ECO:0000313" key="5">
    <source>
        <dbReference type="Proteomes" id="UP000693981"/>
    </source>
</evidence>
<dbReference type="Proteomes" id="UP000693981">
    <property type="component" value="Unassembled WGS sequence"/>
</dbReference>
<dbReference type="EMBL" id="JAGDFL010000015">
    <property type="protein sequence ID" value="KAG7401277.1"/>
    <property type="molecule type" value="Genomic_DNA"/>
</dbReference>
<protein>
    <recommendedName>
        <fullName evidence="6">Sister chromatid cohesion protein PDS5</fullName>
    </recommendedName>
</protein>
<dbReference type="GO" id="GO:0000785">
    <property type="term" value="C:chromatin"/>
    <property type="evidence" value="ECO:0007669"/>
    <property type="project" value="TreeGrafter"/>
</dbReference>
<organism evidence="4 5">
    <name type="scientific">Phytophthora boehmeriae</name>
    <dbReference type="NCBI Taxonomy" id="109152"/>
    <lineage>
        <taxon>Eukaryota</taxon>
        <taxon>Sar</taxon>
        <taxon>Stramenopiles</taxon>
        <taxon>Oomycota</taxon>
        <taxon>Peronosporomycetes</taxon>
        <taxon>Peronosporales</taxon>
        <taxon>Peronosporaceae</taxon>
        <taxon>Phytophthora</taxon>
    </lineage>
</organism>
<evidence type="ECO:0008006" key="6">
    <source>
        <dbReference type="Google" id="ProtNLM"/>
    </source>
</evidence>
<feature type="compositionally biased region" description="Basic residues" evidence="3">
    <location>
        <begin position="917"/>
        <end position="927"/>
    </location>
</feature>
<dbReference type="PANTHER" id="PTHR12663">
    <property type="entry name" value="ANDROGEN INDUCED INHIBITOR OF PROLIFERATION AS3 / PDS5-RELATED"/>
    <property type="match status" value="1"/>
</dbReference>
<dbReference type="GO" id="GO:0005634">
    <property type="term" value="C:nucleus"/>
    <property type="evidence" value="ECO:0007669"/>
    <property type="project" value="UniProtKB-SubCell"/>
</dbReference>
<comment type="caution">
    <text evidence="4">The sequence shown here is derived from an EMBL/GenBank/DDBJ whole genome shotgun (WGS) entry which is preliminary data.</text>
</comment>
<sequence>MTKRRTRSLRPNEVAGAQSHETPVSSRRVATRGTPDREDVLSGTFLTAAGRNVSLLTKRLKLTWQTLQNASNRQEQQDEGLATSRDASRQWNPLLKELLQSKICRHTDPNVQSLVGCCLVEIMRVHAPDSPFQSSEELYLGFTLLCNQVRALTQDKEEDSRATTRDLHCLHILESLATVKSCLLVVGLDYTRQDEEPMMVQLFQTLFDTMSGGHSVKVENLMLSIMVACIEESDAIEQPLLDVILSPLVDAAPAEAEKTESAASPSHMARELIRRTSEHLQSPMSHFFNSILIDAPGSLRSSELKEYVYTLIYEVHKIDPSLLLYVLPNVCLQLQVDEVATRSEAIGLMGKLFASSHADYGHEFMKNFRDFLGRFRDASKEIRLQMVQISVQIWEHKTELASLLEKEFILRLSDPEWEVRQLVVHELCDLAANQLDLISEECLRAVGERMKDKKNRSVVDLLVMASDTLPELFAPYISDKTWTSNAVLAANFRAAASCGLMKIVRNRQLEASITVSQWHLLGFTMQDASEDVRRKFLKKLMSHMIKQPMLHPHKYLSYLALAGTESSTSLKKSVRSLLKIAIERMRRMFDAASSRQSELTCSPNQPSVSALMVPEYSLPYVIHLLAHHPEFPGMLVERTSSATILHSALWTDQLAFLGFFLDGLVSANARAADNISFLLQMLTKLSQCHDVTSPDSKNIYPLIDSVVVLLKKKIKNQSNLKPFPGKIFLPKHLYSPGRPTSSSTVMSHVRIEPEAPETLGSASTTYDTGSRLDSTLLSPIKPMDFAAHFMKLNSPPGSSLKRKRSLTSDGKQTPSAGLGAKRDNNDPNALIGHSNFTTPLRRQSLMRKGQPEGRTYADDSSDSSAESDTFLTPGTGIIAEEDEVEEQTGVLSKKRKTIDGTPEVTAEGTPVQEKPRLRSSRRLRQQA</sequence>
<dbReference type="PANTHER" id="PTHR12663:SF0">
    <property type="entry name" value="PRECOCIOUS DISSOCIATION OF SISTERS 5, ISOFORM A"/>
    <property type="match status" value="1"/>
</dbReference>
<keyword evidence="2" id="KW-0539">Nucleus</keyword>
<accession>A0A8T1X5C3</accession>
<dbReference type="AlphaFoldDB" id="A0A8T1X5C3"/>
<comment type="subcellular location">
    <subcellularLocation>
        <location evidence="1">Nucleus</location>
    </subcellularLocation>
</comment>
<dbReference type="InterPro" id="IPR039776">
    <property type="entry name" value="Pds5"/>
</dbReference>
<evidence type="ECO:0000313" key="4">
    <source>
        <dbReference type="EMBL" id="KAG7401277.1"/>
    </source>
</evidence>
<reference evidence="4" key="1">
    <citation type="submission" date="2021-02" db="EMBL/GenBank/DDBJ databases">
        <authorList>
            <person name="Palmer J.M."/>
        </authorList>
    </citation>
    <scope>NUCLEOTIDE SEQUENCE</scope>
    <source>
        <strain evidence="4">SCRP23</strain>
    </source>
</reference>